<accession>A0A0R1U086</accession>
<gene>
    <name evidence="5" type="ORF">FC50_GL000403</name>
</gene>
<dbReference type="PANTHER" id="PTHR30290:SF9">
    <property type="entry name" value="OLIGOPEPTIDE-BINDING PROTEIN APPA"/>
    <property type="match status" value="1"/>
</dbReference>
<evidence type="ECO:0000256" key="2">
    <source>
        <dbReference type="ARBA" id="ARBA00022448"/>
    </source>
</evidence>
<dbReference type="Gene3D" id="3.10.105.10">
    <property type="entry name" value="Dipeptide-binding Protein, Domain 3"/>
    <property type="match status" value="1"/>
</dbReference>
<dbReference type="GO" id="GO:0043190">
    <property type="term" value="C:ATP-binding cassette (ABC) transporter complex"/>
    <property type="evidence" value="ECO:0007669"/>
    <property type="project" value="InterPro"/>
</dbReference>
<dbReference type="GO" id="GO:1904680">
    <property type="term" value="F:peptide transmembrane transporter activity"/>
    <property type="evidence" value="ECO:0007669"/>
    <property type="project" value="TreeGrafter"/>
</dbReference>
<proteinExistence type="inferred from homology"/>
<comment type="similarity">
    <text evidence="1">Belongs to the bacterial solute-binding protein 5 family.</text>
</comment>
<dbReference type="CDD" id="cd08510">
    <property type="entry name" value="PBP2_Lactococcal_OppA_like"/>
    <property type="match status" value="1"/>
</dbReference>
<name>A0A0R1U086_9LACO</name>
<dbReference type="EMBL" id="AZFJ01000037">
    <property type="protein sequence ID" value="KRL86759.1"/>
    <property type="molecule type" value="Genomic_DNA"/>
</dbReference>
<dbReference type="InterPro" id="IPR039424">
    <property type="entry name" value="SBP_5"/>
</dbReference>
<evidence type="ECO:0000259" key="4">
    <source>
        <dbReference type="Pfam" id="PF00496"/>
    </source>
</evidence>
<dbReference type="SUPFAM" id="SSF53850">
    <property type="entry name" value="Periplasmic binding protein-like II"/>
    <property type="match status" value="1"/>
</dbReference>
<evidence type="ECO:0000256" key="1">
    <source>
        <dbReference type="ARBA" id="ARBA00005695"/>
    </source>
</evidence>
<dbReference type="PIRSF" id="PIRSF002741">
    <property type="entry name" value="MppA"/>
    <property type="match status" value="1"/>
</dbReference>
<dbReference type="GO" id="GO:0042597">
    <property type="term" value="C:periplasmic space"/>
    <property type="evidence" value="ECO:0007669"/>
    <property type="project" value="UniProtKB-ARBA"/>
</dbReference>
<dbReference type="RefSeq" id="WP_054649813.1">
    <property type="nucleotide sequence ID" value="NZ_AZFJ01000037.1"/>
</dbReference>
<reference evidence="5 6" key="1">
    <citation type="journal article" date="2015" name="Genome Announc.">
        <title>Expanding the biotechnology potential of lactobacilli through comparative genomics of 213 strains and associated genera.</title>
        <authorList>
            <person name="Sun Z."/>
            <person name="Harris H.M."/>
            <person name="McCann A."/>
            <person name="Guo C."/>
            <person name="Argimon S."/>
            <person name="Zhang W."/>
            <person name="Yang X."/>
            <person name="Jeffery I.B."/>
            <person name="Cooney J.C."/>
            <person name="Kagawa T.F."/>
            <person name="Liu W."/>
            <person name="Song Y."/>
            <person name="Salvetti E."/>
            <person name="Wrobel A."/>
            <person name="Rasinkangas P."/>
            <person name="Parkhill J."/>
            <person name="Rea M.C."/>
            <person name="O'Sullivan O."/>
            <person name="Ritari J."/>
            <person name="Douillard F.P."/>
            <person name="Paul Ross R."/>
            <person name="Yang R."/>
            <person name="Briner A.E."/>
            <person name="Felis G.E."/>
            <person name="de Vos W.M."/>
            <person name="Barrangou R."/>
            <person name="Klaenhammer T.R."/>
            <person name="Caufield P.W."/>
            <person name="Cui Y."/>
            <person name="Zhang H."/>
            <person name="O'Toole P.W."/>
        </authorList>
    </citation>
    <scope>NUCLEOTIDE SEQUENCE [LARGE SCALE GENOMIC DNA]</scope>
    <source>
        <strain evidence="5 6">DSM 15945</strain>
    </source>
</reference>
<dbReference type="Proteomes" id="UP000051922">
    <property type="component" value="Unassembled WGS sequence"/>
</dbReference>
<sequence length="549" mass="61674">MHVRTTNNHTAIKGGTLDAAVVSNSPFTGTFAPEFAETTVDLNFAQFGLEPLFGVNRDYTFNQNGAATLRLNRHARTATIKLRRNVRWADGHKVVAKDVEYAYEILANKASNSSRYTDALANIKGMAAYHAGAAKSISGINLPQGDNGRTVILHFKALKPGMKRTGNGYIWEYAEPYHYLKNIPFADLAKSSRMRSQLLTFGPFRMTKVVNGQSVRYARNRYYYRGMPHLQHVNVETLASSKATAALKAKKYDVVFGMPSAQYTHYRRTSGYTMLTDQSMSYDYLAFNLGHFDQKTGRNVMNKHAKMANQKLRQAMLYALNVDAVVKKLYPGTRTRGTTLIPTAFGRYHLRTSGYTLNRTRARKLLDEAGYRKGKDGYRTDPDGHKLTVHLAVMQGDDTSDAMYADFMQQWRKVGLRVRLTTGRPIEFNSFYKMVAANPATIDIIAGSWSLGAEPSPMALYGPQAPYNFSRFVSKRNTQLLEEIDGSRAFNDGYRVAVFKRWQKYMLNEAAVAPLTYGVTVLPVSSRVKDLSLKPDNHWDDVAVTSASR</sequence>
<keyword evidence="3" id="KW-0732">Signal</keyword>
<dbReference type="AlphaFoldDB" id="A0A0R1U086"/>
<dbReference type="Pfam" id="PF00496">
    <property type="entry name" value="SBP_bac_5"/>
    <property type="match status" value="1"/>
</dbReference>
<protein>
    <submittedName>
        <fullName evidence="5">Abc transporter, substrate-binding protein, family 5</fullName>
    </submittedName>
</protein>
<keyword evidence="2" id="KW-0813">Transport</keyword>
<evidence type="ECO:0000313" key="5">
    <source>
        <dbReference type="EMBL" id="KRL86759.1"/>
    </source>
</evidence>
<feature type="domain" description="Solute-binding protein family 5" evidence="4">
    <location>
        <begin position="74"/>
        <end position="460"/>
    </location>
</feature>
<evidence type="ECO:0000256" key="3">
    <source>
        <dbReference type="ARBA" id="ARBA00022729"/>
    </source>
</evidence>
<dbReference type="PANTHER" id="PTHR30290">
    <property type="entry name" value="PERIPLASMIC BINDING COMPONENT OF ABC TRANSPORTER"/>
    <property type="match status" value="1"/>
</dbReference>
<dbReference type="PATRIC" id="fig|1423783.4.peg.418"/>
<dbReference type="STRING" id="1423783.FC50_GL000403"/>
<dbReference type="InterPro" id="IPR030678">
    <property type="entry name" value="Peptide/Ni-bd"/>
</dbReference>
<dbReference type="InterPro" id="IPR000914">
    <property type="entry name" value="SBP_5_dom"/>
</dbReference>
<evidence type="ECO:0000313" key="6">
    <source>
        <dbReference type="Proteomes" id="UP000051922"/>
    </source>
</evidence>
<organism evidence="5 6">
    <name type="scientific">Lacticaseibacillus pantheris DSM 15945 = JCM 12539 = NBRC 106106</name>
    <dbReference type="NCBI Taxonomy" id="1423783"/>
    <lineage>
        <taxon>Bacteria</taxon>
        <taxon>Bacillati</taxon>
        <taxon>Bacillota</taxon>
        <taxon>Bacilli</taxon>
        <taxon>Lactobacillales</taxon>
        <taxon>Lactobacillaceae</taxon>
        <taxon>Lacticaseibacillus</taxon>
    </lineage>
</organism>
<keyword evidence="6" id="KW-1185">Reference proteome</keyword>
<dbReference type="GO" id="GO:0015833">
    <property type="term" value="P:peptide transport"/>
    <property type="evidence" value="ECO:0007669"/>
    <property type="project" value="TreeGrafter"/>
</dbReference>
<dbReference type="Gene3D" id="3.40.190.10">
    <property type="entry name" value="Periplasmic binding protein-like II"/>
    <property type="match status" value="1"/>
</dbReference>
<comment type="caution">
    <text evidence="5">The sequence shown here is derived from an EMBL/GenBank/DDBJ whole genome shotgun (WGS) entry which is preliminary data.</text>
</comment>